<dbReference type="STRING" id="1151754.M9MAJ3"/>
<dbReference type="SUPFAM" id="SSF53686">
    <property type="entry name" value="Tryptophan synthase beta subunit-like PLP-dependent enzymes"/>
    <property type="match status" value="1"/>
</dbReference>
<feature type="region of interest" description="Disordered" evidence="7">
    <location>
        <begin position="315"/>
        <end position="365"/>
    </location>
</feature>
<feature type="domain" description="Tryptophan synthase beta chain-like PALP" evidence="8">
    <location>
        <begin position="147"/>
        <end position="332"/>
    </location>
</feature>
<organism evidence="9 10">
    <name type="scientific">Pseudozyma antarctica (strain T-34)</name>
    <name type="common">Yeast</name>
    <name type="synonym">Candida antarctica</name>
    <dbReference type="NCBI Taxonomy" id="1151754"/>
    <lineage>
        <taxon>Eukaryota</taxon>
        <taxon>Fungi</taxon>
        <taxon>Dikarya</taxon>
        <taxon>Basidiomycota</taxon>
        <taxon>Ustilaginomycotina</taxon>
        <taxon>Ustilaginomycetes</taxon>
        <taxon>Ustilaginales</taxon>
        <taxon>Ustilaginaceae</taxon>
        <taxon>Moesziomyces</taxon>
    </lineage>
</organism>
<dbReference type="PANTHER" id="PTHR10314">
    <property type="entry name" value="CYSTATHIONINE BETA-SYNTHASE"/>
    <property type="match status" value="1"/>
</dbReference>
<dbReference type="AlphaFoldDB" id="M9MAJ3"/>
<dbReference type="PROSITE" id="PS00901">
    <property type="entry name" value="CYS_SYNTHASE"/>
    <property type="match status" value="1"/>
</dbReference>
<dbReference type="CDD" id="cd01561">
    <property type="entry name" value="CBS_like"/>
    <property type="match status" value="1"/>
</dbReference>
<comment type="similarity">
    <text evidence="3">Belongs to the cysteine synthase/cystathionine beta-synthase family.</text>
</comment>
<evidence type="ECO:0000256" key="1">
    <source>
        <dbReference type="ARBA" id="ARBA00001933"/>
    </source>
</evidence>
<dbReference type="Pfam" id="PF00291">
    <property type="entry name" value="PALP"/>
    <property type="match status" value="2"/>
</dbReference>
<evidence type="ECO:0000256" key="3">
    <source>
        <dbReference type="ARBA" id="ARBA00007103"/>
    </source>
</evidence>
<dbReference type="FunFam" id="3.40.50.1100:FF:000003">
    <property type="entry name" value="Cystathionine beta-synthase"/>
    <property type="match status" value="1"/>
</dbReference>
<comment type="catalytic activity">
    <reaction evidence="6">
        <text>L-homocysteine + L-serine = L,L-cystathionine + H2O</text>
        <dbReference type="Rhea" id="RHEA:10112"/>
        <dbReference type="ChEBI" id="CHEBI:15377"/>
        <dbReference type="ChEBI" id="CHEBI:33384"/>
        <dbReference type="ChEBI" id="CHEBI:58161"/>
        <dbReference type="ChEBI" id="CHEBI:58199"/>
        <dbReference type="EC" id="4.2.1.22"/>
    </reaction>
</comment>
<evidence type="ECO:0000256" key="6">
    <source>
        <dbReference type="ARBA" id="ARBA00047490"/>
    </source>
</evidence>
<keyword evidence="9" id="KW-0687">Ribonucleoprotein</keyword>
<dbReference type="InterPro" id="IPR050214">
    <property type="entry name" value="Cys_Synth/Cystath_Beta-Synth"/>
</dbReference>
<evidence type="ECO:0000256" key="5">
    <source>
        <dbReference type="ARBA" id="ARBA00022898"/>
    </source>
</evidence>
<dbReference type="InterPro" id="IPR001926">
    <property type="entry name" value="TrpB-like_PALP"/>
</dbReference>
<feature type="compositionally biased region" description="Basic and acidic residues" evidence="7">
    <location>
        <begin position="28"/>
        <end position="43"/>
    </location>
</feature>
<dbReference type="Proteomes" id="UP000011976">
    <property type="component" value="Unassembled WGS sequence"/>
</dbReference>
<proteinExistence type="inferred from homology"/>
<dbReference type="FunFam" id="3.40.50.1100:FF:000118">
    <property type="entry name" value="Related to CYS4-cystathionine beta-synthase"/>
    <property type="match status" value="1"/>
</dbReference>
<evidence type="ECO:0000313" key="9">
    <source>
        <dbReference type="EMBL" id="GAC71658.1"/>
    </source>
</evidence>
<keyword evidence="9" id="KW-0689">Ribosomal protein</keyword>
<dbReference type="GO" id="GO:0006535">
    <property type="term" value="P:cysteine biosynthetic process from serine"/>
    <property type="evidence" value="ECO:0007669"/>
    <property type="project" value="InterPro"/>
</dbReference>
<dbReference type="GO" id="GO:0005840">
    <property type="term" value="C:ribosome"/>
    <property type="evidence" value="ECO:0007669"/>
    <property type="project" value="UniProtKB-KW"/>
</dbReference>
<feature type="region of interest" description="Disordered" evidence="7">
    <location>
        <begin position="1"/>
        <end position="79"/>
    </location>
</feature>
<evidence type="ECO:0000256" key="4">
    <source>
        <dbReference type="ARBA" id="ARBA00012041"/>
    </source>
</evidence>
<evidence type="ECO:0000256" key="2">
    <source>
        <dbReference type="ARBA" id="ARBA00005003"/>
    </source>
</evidence>
<dbReference type="InterPro" id="IPR001216">
    <property type="entry name" value="P-phosphate_BS"/>
</dbReference>
<name>M9MAJ3_PSEA3</name>
<feature type="compositionally biased region" description="Pro residues" evidence="7">
    <location>
        <begin position="62"/>
        <end position="76"/>
    </location>
</feature>
<dbReference type="InterPro" id="IPR036052">
    <property type="entry name" value="TrpB-like_PALP_sf"/>
</dbReference>
<dbReference type="EMBL" id="DF196771">
    <property type="protein sequence ID" value="GAC71658.1"/>
    <property type="molecule type" value="Genomic_DNA"/>
</dbReference>
<evidence type="ECO:0000259" key="8">
    <source>
        <dbReference type="Pfam" id="PF00291"/>
    </source>
</evidence>
<dbReference type="GO" id="GO:0004122">
    <property type="term" value="F:cystathionine beta-synthase activity"/>
    <property type="evidence" value="ECO:0007669"/>
    <property type="project" value="UniProtKB-EC"/>
</dbReference>
<evidence type="ECO:0000313" key="10">
    <source>
        <dbReference type="Proteomes" id="UP000011976"/>
    </source>
</evidence>
<comment type="cofactor">
    <cofactor evidence="1">
        <name>pyridoxal 5'-phosphate</name>
        <dbReference type="ChEBI" id="CHEBI:597326"/>
    </cofactor>
</comment>
<comment type="pathway">
    <text evidence="2">Amino-acid biosynthesis; L-cysteine biosynthesis; L-cysteine from L-homocysteine and L-serine: step 1/2.</text>
</comment>
<dbReference type="EC" id="4.2.1.22" evidence="4"/>
<sequence>MTPAPKLISPLARCKTEPVTLRGGGGGDDEKVLRWRGADRVEPRQMAAAQRSAAQPNVTNTPQPPALISPSPPPPSQLSDRCPNLWRLCPSSRRKTLVLILSYLQQIESQAPTPSSPNSPSLSLSLFFFKDFNTMRPQAILPDALSAVGETPLIQLNRIPHAEGIKCNVMVKCEYFNAGGSVKDRIARRMLLQAEQDGTLIPGKSIVIEPTSGNTGIGLALACAIRGYRCIIVLPEKMSAEKVNTLRALGAEVIRTPTEAAHDDPRSNIMVARRLQKSIPDAVILDQYNNPNNPTAHWATAEEIIEAIKAGPAPPSSTSLLHGMGSLSLTAGKDEPLDASANARPLTPDSNRGADEPNGSTHTYSDKVDVLVAGVGTGGTISGIASRLKRADHNPDCYVLGVDPIGSTLALPASLNTLPEDCDGSYKVEGIGYDFDPKTLNKAVIDEWTKTEDEQSFAYARRLIRDEGILAGGSSGAAVNAAINWLKPGGAGWDKFGSQPGLNAVVVLPDSLRNYITKPWLVSDAKPERREAEIDFDNFQ</sequence>
<keyword evidence="5" id="KW-0663">Pyridoxal phosphate</keyword>
<dbReference type="OrthoDB" id="10259545at2759"/>
<feature type="compositionally biased region" description="Low complexity" evidence="7">
    <location>
        <begin position="44"/>
        <end position="55"/>
    </location>
</feature>
<evidence type="ECO:0000256" key="7">
    <source>
        <dbReference type="SAM" id="MobiDB-lite"/>
    </source>
</evidence>
<dbReference type="Gene3D" id="3.40.50.1100">
    <property type="match status" value="3"/>
</dbReference>
<gene>
    <name evidence="9" type="ORF">PANT_5d00004</name>
</gene>
<reference evidence="10" key="1">
    <citation type="journal article" date="2013" name="Genome Announc.">
        <title>Genome sequence of the basidiomycetous yeast Pseudozyma antarctica T-34, a producer of the glycolipid biosurfactants mannosylerythritol lipids.</title>
        <authorList>
            <person name="Morita T."/>
            <person name="Koike H."/>
            <person name="Koyama Y."/>
            <person name="Hagiwara H."/>
            <person name="Ito E."/>
            <person name="Fukuoka T."/>
            <person name="Imura T."/>
            <person name="Machida M."/>
            <person name="Kitamoto D."/>
        </authorList>
    </citation>
    <scope>NUCLEOTIDE SEQUENCE [LARGE SCALE GENOMIC DNA]</scope>
    <source>
        <strain evidence="10">T-34</strain>
    </source>
</reference>
<accession>M9MAJ3</accession>
<feature type="domain" description="Tryptophan synthase beta chain-like PALP" evidence="8">
    <location>
        <begin position="366"/>
        <end position="485"/>
    </location>
</feature>
<protein>
    <recommendedName>
        <fullName evidence="4">cystathionine beta-synthase</fullName>
        <ecNumber evidence="4">4.2.1.22</ecNumber>
    </recommendedName>
</protein>